<organism evidence="5 6">
    <name type="scientific">Paracoccus caeni</name>
    <dbReference type="NCBI Taxonomy" id="657651"/>
    <lineage>
        <taxon>Bacteria</taxon>
        <taxon>Pseudomonadati</taxon>
        <taxon>Pseudomonadota</taxon>
        <taxon>Alphaproteobacteria</taxon>
        <taxon>Rhodobacterales</taxon>
        <taxon>Paracoccaceae</taxon>
        <taxon>Paracoccus</taxon>
    </lineage>
</organism>
<dbReference type="InterPro" id="IPR011146">
    <property type="entry name" value="HIT-like"/>
</dbReference>
<feature type="active site" description="Tele-AMP-histidine intermediate" evidence="1">
    <location>
        <position position="110"/>
    </location>
</feature>
<dbReference type="Gene3D" id="3.30.428.10">
    <property type="entry name" value="HIT-like"/>
    <property type="match status" value="1"/>
</dbReference>
<comment type="caution">
    <text evidence="5">The sequence shown here is derived from an EMBL/GenBank/DDBJ whole genome shotgun (WGS) entry which is preliminary data.</text>
</comment>
<feature type="domain" description="HIT" evidence="4">
    <location>
        <begin position="10"/>
        <end position="124"/>
    </location>
</feature>
<protein>
    <submittedName>
        <fullName evidence="5">Histidine triad nucleotide-binding protein</fullName>
    </submittedName>
</protein>
<gene>
    <name evidence="5" type="ORF">JJJ17_15830</name>
</gene>
<dbReference type="AlphaFoldDB" id="A0A934W1H4"/>
<keyword evidence="6" id="KW-1185">Reference proteome</keyword>
<sequence>MAFDYDDNNIFAKILRGEIPNNTVAENDVALAFRDIAPKAPVHVLVIPKGKYVSFDDFSANASDAEIAGFSRLCAEVCAKEGVGLDAGNAGFRAITNAGPDGVQEVPHYHLHIMGGRMMGPMVLLRD</sequence>
<accession>A0A934W1H4</accession>
<dbReference type="PROSITE" id="PS51084">
    <property type="entry name" value="HIT_2"/>
    <property type="match status" value="1"/>
</dbReference>
<dbReference type="InterPro" id="IPR001310">
    <property type="entry name" value="Histidine_triad_HIT"/>
</dbReference>
<dbReference type="InterPro" id="IPR036265">
    <property type="entry name" value="HIT-like_sf"/>
</dbReference>
<dbReference type="Proteomes" id="UP000640485">
    <property type="component" value="Unassembled WGS sequence"/>
</dbReference>
<evidence type="ECO:0000259" key="4">
    <source>
        <dbReference type="PROSITE" id="PS51084"/>
    </source>
</evidence>
<evidence type="ECO:0000256" key="1">
    <source>
        <dbReference type="PIRSR" id="PIRSR601310-1"/>
    </source>
</evidence>
<evidence type="ECO:0000256" key="2">
    <source>
        <dbReference type="PIRSR" id="PIRSR601310-3"/>
    </source>
</evidence>
<dbReference type="GO" id="GO:0003824">
    <property type="term" value="F:catalytic activity"/>
    <property type="evidence" value="ECO:0007669"/>
    <property type="project" value="InterPro"/>
</dbReference>
<proteinExistence type="predicted"/>
<dbReference type="InterPro" id="IPR019808">
    <property type="entry name" value="Histidine_triad_CS"/>
</dbReference>
<reference evidence="5" key="1">
    <citation type="submission" date="2021-01" db="EMBL/GenBank/DDBJ databases">
        <title>Paracoccus amoyensis sp. nov., isolated from the surface seawater along the coast of Xiamen Island, China.</title>
        <authorList>
            <person name="Lyu L."/>
        </authorList>
    </citation>
    <scope>NUCLEOTIDE SEQUENCE</scope>
    <source>
        <strain evidence="5">MJ17</strain>
    </source>
</reference>
<evidence type="ECO:0000313" key="6">
    <source>
        <dbReference type="Proteomes" id="UP000640485"/>
    </source>
</evidence>
<dbReference type="CDD" id="cd01276">
    <property type="entry name" value="PKCI_related"/>
    <property type="match status" value="1"/>
</dbReference>
<dbReference type="PRINTS" id="PR00332">
    <property type="entry name" value="HISTRIAD"/>
</dbReference>
<dbReference type="Pfam" id="PF01230">
    <property type="entry name" value="HIT"/>
    <property type="match status" value="1"/>
</dbReference>
<name>A0A934W1H4_9RHOB</name>
<evidence type="ECO:0000313" key="5">
    <source>
        <dbReference type="EMBL" id="MBK4217398.1"/>
    </source>
</evidence>
<evidence type="ECO:0000256" key="3">
    <source>
        <dbReference type="PROSITE-ProRule" id="PRU00464"/>
    </source>
</evidence>
<dbReference type="PROSITE" id="PS00892">
    <property type="entry name" value="HIT_1"/>
    <property type="match status" value="1"/>
</dbReference>
<dbReference type="SUPFAM" id="SSF54197">
    <property type="entry name" value="HIT-like"/>
    <property type="match status" value="1"/>
</dbReference>
<feature type="short sequence motif" description="Histidine triad motif" evidence="2 3">
    <location>
        <begin position="108"/>
        <end position="112"/>
    </location>
</feature>
<dbReference type="EMBL" id="JAEPRQ010000007">
    <property type="protein sequence ID" value="MBK4217398.1"/>
    <property type="molecule type" value="Genomic_DNA"/>
</dbReference>
<dbReference type="RefSeq" id="WP_200688127.1">
    <property type="nucleotide sequence ID" value="NZ_JAEPRQ010000007.1"/>
</dbReference>
<dbReference type="PANTHER" id="PTHR23089">
    <property type="entry name" value="HISTIDINE TRIAD HIT PROTEIN"/>
    <property type="match status" value="1"/>
</dbReference>